<keyword evidence="4" id="KW-1185">Reference proteome</keyword>
<keyword evidence="1" id="KW-0506">mRNA capping</keyword>
<dbReference type="PANTHER" id="PTHR16121:SF0">
    <property type="entry name" value="CAP-SPECIFIC MRNA (NUCLEOSIDE-2'-O-)-METHYLTRANSFERASE 1"/>
    <property type="match status" value="1"/>
</dbReference>
<comment type="catalytic activity">
    <reaction evidence="1">
        <text>a 5'-end (N(7)-methyl 5'-triphosphoguanosine)-ribonucleoside in mRNA + S-adenosyl-L-methionine = a 5'-end (N(7)-methyl 5'-triphosphoguanosine)-(2'-O-methyl-ribonucleoside) in mRNA + S-adenosyl-L-homocysteine + H(+)</text>
        <dbReference type="Rhea" id="RHEA:67020"/>
        <dbReference type="Rhea" id="RHEA-COMP:17167"/>
        <dbReference type="Rhea" id="RHEA-COMP:17168"/>
        <dbReference type="ChEBI" id="CHEBI:15378"/>
        <dbReference type="ChEBI" id="CHEBI:57856"/>
        <dbReference type="ChEBI" id="CHEBI:59789"/>
        <dbReference type="ChEBI" id="CHEBI:156461"/>
        <dbReference type="ChEBI" id="CHEBI:167609"/>
        <dbReference type="EC" id="2.1.1.57"/>
    </reaction>
</comment>
<dbReference type="InterPro" id="IPR050851">
    <property type="entry name" value="mRNA_Cap_2O-Ribose_MeTrfase"/>
</dbReference>
<keyword evidence="1" id="KW-0949">S-adenosyl-L-methionine</keyword>
<organism evidence="3 4">
    <name type="scientific">Fragilariopsis cylindrus CCMP1102</name>
    <dbReference type="NCBI Taxonomy" id="635003"/>
    <lineage>
        <taxon>Eukaryota</taxon>
        <taxon>Sar</taxon>
        <taxon>Stramenopiles</taxon>
        <taxon>Ochrophyta</taxon>
        <taxon>Bacillariophyta</taxon>
        <taxon>Bacillariophyceae</taxon>
        <taxon>Bacillariophycidae</taxon>
        <taxon>Bacillariales</taxon>
        <taxon>Bacillariaceae</taxon>
        <taxon>Fragilariopsis</taxon>
    </lineage>
</organism>
<evidence type="ECO:0000313" key="3">
    <source>
        <dbReference type="EMBL" id="OEU12360.1"/>
    </source>
</evidence>
<dbReference type="PANTHER" id="PTHR16121">
    <property type="entry name" value="CAP-SPECIFIC MRNA (NUCLEOSIDE-2'-O-)-METHYLTRANSFERASE 1-RELATED"/>
    <property type="match status" value="1"/>
</dbReference>
<dbReference type="EC" id="2.1.1.57" evidence="1"/>
<feature type="domain" description="Ribosomal RNA methyltransferase FtsJ" evidence="2">
    <location>
        <begin position="2"/>
        <end position="92"/>
    </location>
</feature>
<keyword evidence="1" id="KW-0489">Methyltransferase</keyword>
<dbReference type="GO" id="GO:0032259">
    <property type="term" value="P:methylation"/>
    <property type="evidence" value="ECO:0007669"/>
    <property type="project" value="UniProtKB-KW"/>
</dbReference>
<dbReference type="AlphaFoldDB" id="A0A1E7F2E9"/>
<proteinExistence type="predicted"/>
<dbReference type="Pfam" id="PF01728">
    <property type="entry name" value="FtsJ"/>
    <property type="match status" value="1"/>
</dbReference>
<keyword evidence="1" id="KW-0808">Transferase</keyword>
<dbReference type="GO" id="GO:0016556">
    <property type="term" value="P:mRNA modification"/>
    <property type="evidence" value="ECO:0007669"/>
    <property type="project" value="UniProtKB-UniRule"/>
</dbReference>
<dbReference type="KEGG" id="fcy:FRACYDRAFT_270607"/>
<dbReference type="Gene3D" id="3.40.50.12760">
    <property type="match status" value="1"/>
</dbReference>
<evidence type="ECO:0000256" key="1">
    <source>
        <dbReference type="RuleBase" id="RU368012"/>
    </source>
</evidence>
<keyword evidence="1" id="KW-0539">Nucleus</keyword>
<comment type="function">
    <text evidence="1">S-adenosyl-L-methionine-dependent methyltransferase that mediates RNA cap1 2'-O-ribose methylation to the 5'-cap structure of RNAs. Methylates the ribose of the first nucleotide of a m(7)GpppG-capped mRNA to produce m(7)GpppNmp (cap1).</text>
</comment>
<reference evidence="3 4" key="1">
    <citation type="submission" date="2016-09" db="EMBL/GenBank/DDBJ databases">
        <title>Extensive genetic diversity and differential bi-allelic expression allows diatom success in the polar Southern Ocean.</title>
        <authorList>
            <consortium name="DOE Joint Genome Institute"/>
            <person name="Mock T."/>
            <person name="Otillar R.P."/>
            <person name="Strauss J."/>
            <person name="Dupont C."/>
            <person name="Frickenhaus S."/>
            <person name="Maumus F."/>
            <person name="Mcmullan M."/>
            <person name="Sanges R."/>
            <person name="Schmutz J."/>
            <person name="Toseland A."/>
            <person name="Valas R."/>
            <person name="Veluchamy A."/>
            <person name="Ward B.J."/>
            <person name="Allen A."/>
            <person name="Barry K."/>
            <person name="Falciatore A."/>
            <person name="Ferrante M."/>
            <person name="Fortunato A.E."/>
            <person name="Gloeckner G."/>
            <person name="Gruber A."/>
            <person name="Hipkin R."/>
            <person name="Janech M."/>
            <person name="Kroth P."/>
            <person name="Leese F."/>
            <person name="Lindquist E."/>
            <person name="Lyon B.R."/>
            <person name="Martin J."/>
            <person name="Mayer C."/>
            <person name="Parker M."/>
            <person name="Quesneville H."/>
            <person name="Raymond J."/>
            <person name="Uhlig C."/>
            <person name="Valentin K.U."/>
            <person name="Worden A.Z."/>
            <person name="Armbrust E.V."/>
            <person name="Bowler C."/>
            <person name="Green B."/>
            <person name="Moulton V."/>
            <person name="Van Oosterhout C."/>
            <person name="Grigoriev I."/>
        </authorList>
    </citation>
    <scope>NUCLEOTIDE SEQUENCE [LARGE SCALE GENOMIC DNA]</scope>
    <source>
        <strain evidence="3 4">CCMP1102</strain>
    </source>
</reference>
<dbReference type="GO" id="GO:0005634">
    <property type="term" value="C:nucleus"/>
    <property type="evidence" value="ECO:0007669"/>
    <property type="project" value="UniProtKB-SubCell"/>
</dbReference>
<sequence length="195" mass="22366">MNLVVADGGFDAQRDSECQEELAQKLILHEFATALQLLDVDGTLVLKLFGCQTESIRMAMRSMFDLFNSLEMTKPISSRPASSERYVILEGFKGLPAQWEGGQNWINNVLIGRCLQRDLSFYTSSVDHYLDQFDSDMLVLNLKACFAILSHLERKNAAKELCQSKREEKNYFPSMGGRNRDIDVKLYRHAWQLFI</sequence>
<keyword evidence="1" id="KW-0507">mRNA processing</keyword>
<gene>
    <name evidence="3" type="ORF">FRACYDRAFT_270607</name>
</gene>
<dbReference type="GO" id="GO:0005737">
    <property type="term" value="C:cytoplasm"/>
    <property type="evidence" value="ECO:0007669"/>
    <property type="project" value="TreeGrafter"/>
</dbReference>
<protein>
    <recommendedName>
        <fullName evidence="1">Cap-specific mRNA (nucleoside-2'-O-)-methyltransferase 1</fullName>
        <ecNumber evidence="1">2.1.1.57</ecNumber>
    </recommendedName>
    <alternativeName>
        <fullName evidence="1">Cap1 2'O-ribose methyltransferase 1</fullName>
    </alternativeName>
</protein>
<dbReference type="EMBL" id="KV784365">
    <property type="protein sequence ID" value="OEU12360.1"/>
    <property type="molecule type" value="Genomic_DNA"/>
</dbReference>
<name>A0A1E7F2E9_9STRA</name>
<accession>A0A1E7F2E9</accession>
<dbReference type="SUPFAM" id="SSF53335">
    <property type="entry name" value="S-adenosyl-L-methionine-dependent methyltransferases"/>
    <property type="match status" value="1"/>
</dbReference>
<dbReference type="GO" id="GO:0003676">
    <property type="term" value="F:nucleic acid binding"/>
    <property type="evidence" value="ECO:0007669"/>
    <property type="project" value="UniProtKB-UniRule"/>
</dbReference>
<dbReference type="InterPro" id="IPR002877">
    <property type="entry name" value="RNA_MeTrfase_FtsJ_dom"/>
</dbReference>
<evidence type="ECO:0000259" key="2">
    <source>
        <dbReference type="Pfam" id="PF01728"/>
    </source>
</evidence>
<evidence type="ECO:0000313" key="4">
    <source>
        <dbReference type="Proteomes" id="UP000095751"/>
    </source>
</evidence>
<comment type="subcellular location">
    <subcellularLocation>
        <location evidence="1">Nucleus</location>
    </subcellularLocation>
</comment>
<dbReference type="Proteomes" id="UP000095751">
    <property type="component" value="Unassembled WGS sequence"/>
</dbReference>
<dbReference type="OrthoDB" id="10251234at2759"/>
<dbReference type="GO" id="GO:0006370">
    <property type="term" value="P:7-methylguanosine mRNA capping"/>
    <property type="evidence" value="ECO:0007669"/>
    <property type="project" value="UniProtKB-UniRule"/>
</dbReference>
<dbReference type="GO" id="GO:0004483">
    <property type="term" value="F:methyltransferase cap1 activity"/>
    <property type="evidence" value="ECO:0007669"/>
    <property type="project" value="UniProtKB-UniRule"/>
</dbReference>
<dbReference type="InParanoid" id="A0A1E7F2E9"/>
<dbReference type="InterPro" id="IPR029063">
    <property type="entry name" value="SAM-dependent_MTases_sf"/>
</dbReference>